<evidence type="ECO:0000313" key="3">
    <source>
        <dbReference type="Proteomes" id="UP000696485"/>
    </source>
</evidence>
<keyword evidence="3" id="KW-1185">Reference proteome</keyword>
<keyword evidence="1" id="KW-0472">Membrane</keyword>
<organism evidence="2 3">
    <name type="scientific">Podila minutissima</name>
    <dbReference type="NCBI Taxonomy" id="64525"/>
    <lineage>
        <taxon>Eukaryota</taxon>
        <taxon>Fungi</taxon>
        <taxon>Fungi incertae sedis</taxon>
        <taxon>Mucoromycota</taxon>
        <taxon>Mortierellomycotina</taxon>
        <taxon>Mortierellomycetes</taxon>
        <taxon>Mortierellales</taxon>
        <taxon>Mortierellaceae</taxon>
        <taxon>Podila</taxon>
    </lineage>
</organism>
<sequence>MLTTPLARLVSVANAASLARAVTRPSLASMPFGRGTLRLDLAKQLYHHQPQNRPAIPPLLSSTLSRSSLTLSKTSSAAHKAFSHLQGQAIRGFSRRAWHGEPSLGHFQLQQQLRRYARNNINSNNNGKGRRPFRFLFKWLTISSVIVAIPAMFVFGVPALGILAIPMGVGAVVGGALVFTGSLLFVVLPVLALGGAAFFWTVSMPAAMTAKELGKIIKRDMKDHYPTAVSALGPEWGIEAAREDEYFHWTFPKHENDLDKARIRMAVFDPNDESGRKQRVFSFLEHVDKDSSSSSFSKSRVTFKGDNDTGHGQVIKSKGNFEFRNNNDGFAVQDLEVRRDGDYIEVEFRDDGAKLMKQKWLKKYVALGKVVDRAAAEIEQIQGMQLGDQVVLVRRKTDSFWNQFSIYGGIAPRIPFDRRWIHDVIDE</sequence>
<comment type="caution">
    <text evidence="2">The sequence shown here is derived from an EMBL/GenBank/DDBJ whole genome shotgun (WGS) entry which is preliminary data.</text>
</comment>
<dbReference type="AlphaFoldDB" id="A0A9P5SKB1"/>
<name>A0A9P5SKB1_9FUNG</name>
<keyword evidence="1" id="KW-1133">Transmembrane helix</keyword>
<dbReference type="Proteomes" id="UP000696485">
    <property type="component" value="Unassembled WGS sequence"/>
</dbReference>
<gene>
    <name evidence="2" type="ORF">BG006_007115</name>
</gene>
<dbReference type="EMBL" id="JAAAUY010000441">
    <property type="protein sequence ID" value="KAF9329877.1"/>
    <property type="molecule type" value="Genomic_DNA"/>
</dbReference>
<feature type="transmembrane region" description="Helical" evidence="1">
    <location>
        <begin position="177"/>
        <end position="202"/>
    </location>
</feature>
<evidence type="ECO:0000256" key="1">
    <source>
        <dbReference type="SAM" id="Phobius"/>
    </source>
</evidence>
<protein>
    <submittedName>
        <fullName evidence="2">Uncharacterized protein</fullName>
    </submittedName>
</protein>
<feature type="transmembrane region" description="Helical" evidence="1">
    <location>
        <begin position="139"/>
        <end position="165"/>
    </location>
</feature>
<keyword evidence="1" id="KW-0812">Transmembrane</keyword>
<accession>A0A9P5SKB1</accession>
<reference evidence="2" key="1">
    <citation type="journal article" date="2020" name="Fungal Divers.">
        <title>Resolving the Mortierellaceae phylogeny through synthesis of multi-gene phylogenetics and phylogenomics.</title>
        <authorList>
            <person name="Vandepol N."/>
            <person name="Liber J."/>
            <person name="Desiro A."/>
            <person name="Na H."/>
            <person name="Kennedy M."/>
            <person name="Barry K."/>
            <person name="Grigoriev I.V."/>
            <person name="Miller A.N."/>
            <person name="O'Donnell K."/>
            <person name="Stajich J.E."/>
            <person name="Bonito G."/>
        </authorList>
    </citation>
    <scope>NUCLEOTIDE SEQUENCE</scope>
    <source>
        <strain evidence="2">NVP1</strain>
    </source>
</reference>
<evidence type="ECO:0000313" key="2">
    <source>
        <dbReference type="EMBL" id="KAF9329877.1"/>
    </source>
</evidence>
<proteinExistence type="predicted"/>